<organism evidence="3">
    <name type="scientific">Gongylonema pulchrum</name>
    <dbReference type="NCBI Taxonomy" id="637853"/>
    <lineage>
        <taxon>Eukaryota</taxon>
        <taxon>Metazoa</taxon>
        <taxon>Ecdysozoa</taxon>
        <taxon>Nematoda</taxon>
        <taxon>Chromadorea</taxon>
        <taxon>Rhabditida</taxon>
        <taxon>Spirurina</taxon>
        <taxon>Spiruromorpha</taxon>
        <taxon>Spiruroidea</taxon>
        <taxon>Gongylonematidae</taxon>
        <taxon>Gongylonema</taxon>
    </lineage>
</organism>
<protein>
    <submittedName>
        <fullName evidence="3">SCP domain-containing protein</fullName>
    </submittedName>
</protein>
<accession>A0A183E4J7</accession>
<evidence type="ECO:0000313" key="3">
    <source>
        <dbReference type="WBParaSite" id="GPUH_0001591001-mRNA-1"/>
    </source>
</evidence>
<gene>
    <name evidence="1" type="ORF">GPUH_LOCUS15888</name>
</gene>
<evidence type="ECO:0000313" key="1">
    <source>
        <dbReference type="EMBL" id="VDN26872.1"/>
    </source>
</evidence>
<dbReference type="EMBL" id="UYRT01083041">
    <property type="protein sequence ID" value="VDN26872.1"/>
    <property type="molecule type" value="Genomic_DNA"/>
</dbReference>
<reference evidence="3" key="1">
    <citation type="submission" date="2016-06" db="UniProtKB">
        <authorList>
            <consortium name="WormBaseParasite"/>
        </authorList>
    </citation>
    <scope>IDENTIFICATION</scope>
</reference>
<sequence>MTLEGILNLYSVCNDKYVKYEEMYRANLHKGGSKKLSEECLECILVTNTRPAACSNFNAPCDKTLLLALLTLSGLRIMSGDYVGEGAPEEMIGIWLRAEEKRDLAWLA</sequence>
<name>A0A183E4J7_9BILA</name>
<dbReference type="Proteomes" id="UP000271098">
    <property type="component" value="Unassembled WGS sequence"/>
</dbReference>
<keyword evidence="2" id="KW-1185">Reference proteome</keyword>
<proteinExistence type="predicted"/>
<reference evidence="1 2" key="2">
    <citation type="submission" date="2018-11" db="EMBL/GenBank/DDBJ databases">
        <authorList>
            <consortium name="Pathogen Informatics"/>
        </authorList>
    </citation>
    <scope>NUCLEOTIDE SEQUENCE [LARGE SCALE GENOMIC DNA]</scope>
</reference>
<dbReference type="WBParaSite" id="GPUH_0001591001-mRNA-1">
    <property type="protein sequence ID" value="GPUH_0001591001-mRNA-1"/>
    <property type="gene ID" value="GPUH_0001591001"/>
</dbReference>
<dbReference type="AlphaFoldDB" id="A0A183E4J7"/>
<evidence type="ECO:0000313" key="2">
    <source>
        <dbReference type="Proteomes" id="UP000271098"/>
    </source>
</evidence>